<dbReference type="RefSeq" id="WP_224039778.1">
    <property type="nucleotide sequence ID" value="NZ_CAJZAH010000001.1"/>
</dbReference>
<feature type="compositionally biased region" description="Gly residues" evidence="1">
    <location>
        <begin position="87"/>
        <end position="96"/>
    </location>
</feature>
<comment type="caution">
    <text evidence="2">The sequence shown here is derived from an EMBL/GenBank/DDBJ whole genome shotgun (WGS) entry which is preliminary data.</text>
</comment>
<reference evidence="2 3" key="1">
    <citation type="submission" date="2021-08" db="EMBL/GenBank/DDBJ databases">
        <authorList>
            <person name="Peeters C."/>
        </authorList>
    </citation>
    <scope>NUCLEOTIDE SEQUENCE [LARGE SCALE GENOMIC DNA]</scope>
    <source>
        <strain evidence="2 3">LMG 21510</strain>
    </source>
</reference>
<gene>
    <name evidence="2" type="ORF">LMG21510_00782</name>
</gene>
<evidence type="ECO:0000313" key="3">
    <source>
        <dbReference type="Proteomes" id="UP000721236"/>
    </source>
</evidence>
<evidence type="ECO:0000313" key="2">
    <source>
        <dbReference type="EMBL" id="CAG9167573.1"/>
    </source>
</evidence>
<accession>A0ABM8WJI7</accession>
<dbReference type="Pfam" id="PF08988">
    <property type="entry name" value="T3SS_needle_E"/>
    <property type="match status" value="1"/>
</dbReference>
<name>A0ABM8WJI7_9BURK</name>
<feature type="region of interest" description="Disordered" evidence="1">
    <location>
        <begin position="76"/>
        <end position="96"/>
    </location>
</feature>
<dbReference type="NCBIfam" id="TIGR02501">
    <property type="entry name" value="type_III_yscE"/>
    <property type="match status" value="1"/>
</dbReference>
<evidence type="ECO:0000256" key="1">
    <source>
        <dbReference type="SAM" id="MobiDB-lite"/>
    </source>
</evidence>
<organism evidence="2 3">
    <name type="scientific">Cupriavidus respiraculi</name>
    <dbReference type="NCBI Taxonomy" id="195930"/>
    <lineage>
        <taxon>Bacteria</taxon>
        <taxon>Pseudomonadati</taxon>
        <taxon>Pseudomonadota</taxon>
        <taxon>Betaproteobacteria</taxon>
        <taxon>Burkholderiales</taxon>
        <taxon>Burkholderiaceae</taxon>
        <taxon>Cupriavidus</taxon>
    </lineage>
</organism>
<proteinExistence type="predicted"/>
<sequence length="96" mass="10546">MHATDLEARLAADADGSARTEIRRRLETARTALRGLLRQPQRPEDYQRLRMSLDACDAGVASVEKIWRRMRRADTPSIAAGADAGKRGGIGNDGRT</sequence>
<dbReference type="Proteomes" id="UP000721236">
    <property type="component" value="Unassembled WGS sequence"/>
</dbReference>
<dbReference type="InterPro" id="IPR012671">
    <property type="entry name" value="T3SS_PscE/YscE"/>
</dbReference>
<evidence type="ECO:0008006" key="4">
    <source>
        <dbReference type="Google" id="ProtNLM"/>
    </source>
</evidence>
<protein>
    <recommendedName>
        <fullName evidence="4">EscE/YscE/SsaE family type III secretion system needle protein co-chaperone</fullName>
    </recommendedName>
</protein>
<dbReference type="Gene3D" id="1.20.5.420">
    <property type="entry name" value="Immunoglobulin FC, subunit C"/>
    <property type="match status" value="1"/>
</dbReference>
<dbReference type="EMBL" id="CAJZAH010000001">
    <property type="protein sequence ID" value="CAG9167573.1"/>
    <property type="molecule type" value="Genomic_DNA"/>
</dbReference>
<keyword evidence="3" id="KW-1185">Reference proteome</keyword>